<dbReference type="GO" id="GO:0042393">
    <property type="term" value="F:histone binding"/>
    <property type="evidence" value="ECO:0007669"/>
    <property type="project" value="InterPro"/>
</dbReference>
<keyword evidence="4" id="KW-1185">Reference proteome</keyword>
<dbReference type="InterPro" id="IPR029295">
    <property type="entry name" value="SnAC"/>
</dbReference>
<dbReference type="Pfam" id="PF14619">
    <property type="entry name" value="SnAC"/>
    <property type="match status" value="1"/>
</dbReference>
<accession>T1FLU0</accession>
<evidence type="ECO:0000259" key="1">
    <source>
        <dbReference type="SMART" id="SM01314"/>
    </source>
</evidence>
<gene>
    <name evidence="3" type="primary">20209789</name>
    <name evidence="2" type="ORF">HELRODRAFT_184710</name>
</gene>
<dbReference type="EMBL" id="KB096515">
    <property type="protein sequence ID" value="ESO04140.1"/>
    <property type="molecule type" value="Genomic_DNA"/>
</dbReference>
<reference evidence="3" key="3">
    <citation type="submission" date="2015-06" db="UniProtKB">
        <authorList>
            <consortium name="EnsemblMetazoa"/>
        </authorList>
    </citation>
    <scope>IDENTIFICATION</scope>
</reference>
<sequence length="244" mass="27600">MVVCLSGSAGSIYKAGGLKRSRDQFEVAWKGYDDVSYVILVSDMERLTYLEEEKIQPGDKRKRKEVDYSDTLTEKQWLRVSWSGEMVAVGLGGGLQFTTHDLTSIGHFYTFVLKVYIKSWFTSPCASSAPNNDLLLLRELENYKKTNKAVANAALKSYSGHLWYLNNVLIGLAFFDSEVSSATKSAMFKSCHDAAERGVALIQEFNRVLTNGEDQLQYLFQVIEKHRKDFPNPKKSTIIAARRK</sequence>
<organism evidence="3 4">
    <name type="scientific">Helobdella robusta</name>
    <name type="common">Californian leech</name>
    <dbReference type="NCBI Taxonomy" id="6412"/>
    <lineage>
        <taxon>Eukaryota</taxon>
        <taxon>Metazoa</taxon>
        <taxon>Spiralia</taxon>
        <taxon>Lophotrochozoa</taxon>
        <taxon>Annelida</taxon>
        <taxon>Clitellata</taxon>
        <taxon>Hirudinea</taxon>
        <taxon>Rhynchobdellida</taxon>
        <taxon>Glossiphoniidae</taxon>
        <taxon>Helobdella</taxon>
    </lineage>
</organism>
<dbReference type="EnsemblMetazoa" id="HelroT184710">
    <property type="protein sequence ID" value="HelroP184710"/>
    <property type="gene ID" value="HelroG184710"/>
</dbReference>
<reference evidence="4" key="1">
    <citation type="submission" date="2012-12" db="EMBL/GenBank/DDBJ databases">
        <authorList>
            <person name="Hellsten U."/>
            <person name="Grimwood J."/>
            <person name="Chapman J.A."/>
            <person name="Shapiro H."/>
            <person name="Aerts A."/>
            <person name="Otillar R.P."/>
            <person name="Terry A.Y."/>
            <person name="Boore J.L."/>
            <person name="Simakov O."/>
            <person name="Marletaz F."/>
            <person name="Cho S.-J."/>
            <person name="Edsinger-Gonzales E."/>
            <person name="Havlak P."/>
            <person name="Kuo D.-H."/>
            <person name="Larsson T."/>
            <person name="Lv J."/>
            <person name="Arendt D."/>
            <person name="Savage R."/>
            <person name="Osoegawa K."/>
            <person name="de Jong P."/>
            <person name="Lindberg D.R."/>
            <person name="Seaver E.C."/>
            <person name="Weisblat D.A."/>
            <person name="Putnam N.H."/>
            <person name="Grigoriev I.V."/>
            <person name="Rokhsar D.S."/>
        </authorList>
    </citation>
    <scope>NUCLEOTIDE SEQUENCE</scope>
</reference>
<dbReference type="HOGENOM" id="CLU_1139076_0_0_1"/>
<dbReference type="GeneID" id="20209789"/>
<dbReference type="AlphaFoldDB" id="T1FLU0"/>
<dbReference type="OrthoDB" id="6781505at2759"/>
<feature type="domain" description="Snf2 ATP coupling" evidence="1">
    <location>
        <begin position="18"/>
        <end position="78"/>
    </location>
</feature>
<reference evidence="2 4" key="2">
    <citation type="journal article" date="2013" name="Nature">
        <title>Insights into bilaterian evolution from three spiralian genomes.</title>
        <authorList>
            <person name="Simakov O."/>
            <person name="Marletaz F."/>
            <person name="Cho S.J."/>
            <person name="Edsinger-Gonzales E."/>
            <person name="Havlak P."/>
            <person name="Hellsten U."/>
            <person name="Kuo D.H."/>
            <person name="Larsson T."/>
            <person name="Lv J."/>
            <person name="Arendt D."/>
            <person name="Savage R."/>
            <person name="Osoegawa K."/>
            <person name="de Jong P."/>
            <person name="Grimwood J."/>
            <person name="Chapman J.A."/>
            <person name="Shapiro H."/>
            <person name="Aerts A."/>
            <person name="Otillar R.P."/>
            <person name="Terry A.Y."/>
            <person name="Boore J.L."/>
            <person name="Grigoriev I.V."/>
            <person name="Lindberg D.R."/>
            <person name="Seaver E.C."/>
            <person name="Weisblat D.A."/>
            <person name="Putnam N.H."/>
            <person name="Rokhsar D.S."/>
        </authorList>
    </citation>
    <scope>NUCLEOTIDE SEQUENCE</scope>
</reference>
<protein>
    <recommendedName>
        <fullName evidence="1">Snf2 ATP coupling domain-containing protein</fullName>
    </recommendedName>
</protein>
<evidence type="ECO:0000313" key="3">
    <source>
        <dbReference type="EnsemblMetazoa" id="HelroP184710"/>
    </source>
</evidence>
<dbReference type="PANTHER" id="PTHR46113">
    <property type="entry name" value="SNAC DOMAIN-CONTAINING PROTEIN"/>
    <property type="match status" value="1"/>
</dbReference>
<dbReference type="CTD" id="20209789"/>
<dbReference type="PANTHER" id="PTHR46113:SF1">
    <property type="entry name" value="PEPTIDASE M17 LEUCYL AMINOPEPTIDASE N-TERMINAL DOMAIN-CONTAINING PROTEIN"/>
    <property type="match status" value="1"/>
</dbReference>
<evidence type="ECO:0000313" key="2">
    <source>
        <dbReference type="EMBL" id="ESO04140.1"/>
    </source>
</evidence>
<dbReference type="Proteomes" id="UP000015101">
    <property type="component" value="Unassembled WGS sequence"/>
</dbReference>
<evidence type="ECO:0000313" key="4">
    <source>
        <dbReference type="Proteomes" id="UP000015101"/>
    </source>
</evidence>
<dbReference type="EMBL" id="AMQM01011555">
    <property type="status" value="NOT_ANNOTATED_CDS"/>
    <property type="molecule type" value="Genomic_DNA"/>
</dbReference>
<dbReference type="SMART" id="SM01314">
    <property type="entry name" value="SnAC"/>
    <property type="match status" value="1"/>
</dbReference>
<dbReference type="RefSeq" id="XP_009017762.1">
    <property type="nucleotide sequence ID" value="XM_009019514.1"/>
</dbReference>
<dbReference type="InParanoid" id="T1FLU0"/>
<proteinExistence type="predicted"/>
<dbReference type="KEGG" id="hro:HELRODRAFT_184710"/>
<name>T1FLU0_HELRO</name>